<dbReference type="PANTHER" id="PTHR36221:SF1">
    <property type="entry name" value="DUF742 DOMAIN-CONTAINING PROTEIN"/>
    <property type="match status" value="1"/>
</dbReference>
<dbReference type="InterPro" id="IPR007995">
    <property type="entry name" value="DUF742"/>
</dbReference>
<comment type="caution">
    <text evidence="2">The sequence shown here is derived from an EMBL/GenBank/DDBJ whole genome shotgun (WGS) entry which is preliminary data.</text>
</comment>
<protein>
    <submittedName>
        <fullName evidence="2">Uncharacterized protein DUF742</fullName>
    </submittedName>
</protein>
<evidence type="ECO:0000313" key="2">
    <source>
        <dbReference type="EMBL" id="TDV42216.1"/>
    </source>
</evidence>
<sequence>MSAEDESTFADVFNGLTMGGRRRQRDRVEPAPQQRKETAPDVPPHVPQPQEEENAASVRAYAWTGGRVRSSCRLEIETLVSTTARAEELMHTMRSEHQSVARMCRQTRSVAEIGALLSVPLGVTRVLLDDMAGLGLVTVHTNQTTGDGQPDVDLLARVLRGLSNLRG</sequence>
<reference evidence="2 3" key="1">
    <citation type="submission" date="2019-03" db="EMBL/GenBank/DDBJ databases">
        <title>Genomic Encyclopedia of Archaeal and Bacterial Type Strains, Phase II (KMG-II): from individual species to whole genera.</title>
        <authorList>
            <person name="Goeker M."/>
        </authorList>
    </citation>
    <scope>NUCLEOTIDE SEQUENCE [LARGE SCALE GENOMIC DNA]</scope>
    <source>
        <strain evidence="2 3">DSM 45499</strain>
    </source>
</reference>
<name>A0A4R7V409_9PSEU</name>
<dbReference type="EMBL" id="SOCP01000018">
    <property type="protein sequence ID" value="TDV42216.1"/>
    <property type="molecule type" value="Genomic_DNA"/>
</dbReference>
<feature type="compositionally biased region" description="Basic and acidic residues" evidence="1">
    <location>
        <begin position="26"/>
        <end position="39"/>
    </location>
</feature>
<dbReference type="PANTHER" id="PTHR36221">
    <property type="entry name" value="DUF742 DOMAIN-CONTAINING PROTEIN"/>
    <property type="match status" value="1"/>
</dbReference>
<accession>A0A4R7V409</accession>
<evidence type="ECO:0000256" key="1">
    <source>
        <dbReference type="SAM" id="MobiDB-lite"/>
    </source>
</evidence>
<keyword evidence="3" id="KW-1185">Reference proteome</keyword>
<dbReference type="Pfam" id="PF05331">
    <property type="entry name" value="DUF742"/>
    <property type="match status" value="1"/>
</dbReference>
<feature type="region of interest" description="Disordered" evidence="1">
    <location>
        <begin position="1"/>
        <end position="55"/>
    </location>
</feature>
<proteinExistence type="predicted"/>
<dbReference type="AlphaFoldDB" id="A0A4R7V409"/>
<gene>
    <name evidence="2" type="ORF">CLV71_11886</name>
</gene>
<organism evidence="2 3">
    <name type="scientific">Actinophytocola oryzae</name>
    <dbReference type="NCBI Taxonomy" id="502181"/>
    <lineage>
        <taxon>Bacteria</taxon>
        <taxon>Bacillati</taxon>
        <taxon>Actinomycetota</taxon>
        <taxon>Actinomycetes</taxon>
        <taxon>Pseudonocardiales</taxon>
        <taxon>Pseudonocardiaceae</taxon>
    </lineage>
</organism>
<dbReference type="RefSeq" id="WP_133907412.1">
    <property type="nucleotide sequence ID" value="NZ_SOCP01000018.1"/>
</dbReference>
<dbReference type="Proteomes" id="UP000294927">
    <property type="component" value="Unassembled WGS sequence"/>
</dbReference>
<dbReference type="OrthoDB" id="4244884at2"/>
<evidence type="ECO:0000313" key="3">
    <source>
        <dbReference type="Proteomes" id="UP000294927"/>
    </source>
</evidence>